<organism evidence="1 2">
    <name type="scientific">Marivirga tractuosa (strain ATCC 23168 / DSM 4126 / NBRC 15989 / NCIMB 1408 / VKM B-1430 / H-43)</name>
    <name type="common">Microscilla tractuosa</name>
    <name type="synonym">Flexibacter tractuosus</name>
    <dbReference type="NCBI Taxonomy" id="643867"/>
    <lineage>
        <taxon>Bacteria</taxon>
        <taxon>Pseudomonadati</taxon>
        <taxon>Bacteroidota</taxon>
        <taxon>Cytophagia</taxon>
        <taxon>Cytophagales</taxon>
        <taxon>Marivirgaceae</taxon>
        <taxon>Marivirga</taxon>
    </lineage>
</organism>
<evidence type="ECO:0000313" key="1">
    <source>
        <dbReference type="EMBL" id="ADR21388.1"/>
    </source>
</evidence>
<evidence type="ECO:0000313" key="2">
    <source>
        <dbReference type="Proteomes" id="UP000008720"/>
    </source>
</evidence>
<dbReference type="HOGENOM" id="CLU_3357018_0_0_10"/>
<keyword evidence="2" id="KW-1185">Reference proteome</keyword>
<sequence>MRNQNLKSQGLFKSGHALPKYAQVKEVLKFKTKSNV</sequence>
<protein>
    <submittedName>
        <fullName evidence="1">Uncharacterized protein</fullName>
    </submittedName>
</protein>
<dbReference type="STRING" id="643867.Ftrac_1398"/>
<dbReference type="EMBL" id="CP002349">
    <property type="protein sequence ID" value="ADR21388.1"/>
    <property type="molecule type" value="Genomic_DNA"/>
</dbReference>
<dbReference type="KEGG" id="mtt:Ftrac_1398"/>
<dbReference type="Proteomes" id="UP000008720">
    <property type="component" value="Chromosome"/>
</dbReference>
<reference evidence="1 2" key="1">
    <citation type="journal article" date="2011" name="Stand. Genomic Sci.">
        <title>Complete genome sequence of Marivirga tractuosa type strain (H-43).</title>
        <authorList>
            <person name="Pagani I."/>
            <person name="Chertkov O."/>
            <person name="Lapidus A."/>
            <person name="Lucas S."/>
            <person name="Del Rio T.G."/>
            <person name="Tice H."/>
            <person name="Copeland A."/>
            <person name="Cheng J.F."/>
            <person name="Nolan M."/>
            <person name="Saunders E."/>
            <person name="Pitluck S."/>
            <person name="Held B."/>
            <person name="Goodwin L."/>
            <person name="Liolios K."/>
            <person name="Ovchinikova G."/>
            <person name="Ivanova N."/>
            <person name="Mavromatis K."/>
            <person name="Pati A."/>
            <person name="Chen A."/>
            <person name="Palaniappan K."/>
            <person name="Land M."/>
            <person name="Hauser L."/>
            <person name="Jeffries C.D."/>
            <person name="Detter J.C."/>
            <person name="Han C."/>
            <person name="Tapia R."/>
            <person name="Ngatchou-Djao O.D."/>
            <person name="Rohde M."/>
            <person name="Goker M."/>
            <person name="Spring S."/>
            <person name="Sikorski J."/>
            <person name="Woyke T."/>
            <person name="Bristow J."/>
            <person name="Eisen J.A."/>
            <person name="Markowitz V."/>
            <person name="Hugenholtz P."/>
            <person name="Klenk H.P."/>
            <person name="Kyrpides N.C."/>
        </authorList>
    </citation>
    <scope>NUCLEOTIDE SEQUENCE [LARGE SCALE GENOMIC DNA]</scope>
    <source>
        <strain evidence="2">ATCC 23168 / DSM 4126 / NBRC 15989 / NCIMB 1408 / VKM B-1430 / H-43</strain>
    </source>
</reference>
<name>E4TMV7_MARTH</name>
<proteinExistence type="predicted"/>
<dbReference type="AlphaFoldDB" id="E4TMV7"/>
<accession>E4TMV7</accession>
<gene>
    <name evidence="1" type="ordered locus">Ftrac_1398</name>
</gene>